<sequence length="125" mass="14026">MAKKKKKSCTKTSNTTLKRDFDALVIALEAPSALSSHQVSLASALAQDHVEVEDCSDEDDHLEEEVDYSNLDGEQISRSKFFKTPPHLLIGDADVYVRNPTLKLDLLFKQMLNPPSLRTTRQIPE</sequence>
<comment type="caution">
    <text evidence="1">The sequence shown here is derived from an EMBL/GenBank/DDBJ whole genome shotgun (WGS) entry which is preliminary data.</text>
</comment>
<evidence type="ECO:0000313" key="2">
    <source>
        <dbReference type="Proteomes" id="UP001314170"/>
    </source>
</evidence>
<organism evidence="1 2">
    <name type="scientific">Dovyalis caffra</name>
    <dbReference type="NCBI Taxonomy" id="77055"/>
    <lineage>
        <taxon>Eukaryota</taxon>
        <taxon>Viridiplantae</taxon>
        <taxon>Streptophyta</taxon>
        <taxon>Embryophyta</taxon>
        <taxon>Tracheophyta</taxon>
        <taxon>Spermatophyta</taxon>
        <taxon>Magnoliopsida</taxon>
        <taxon>eudicotyledons</taxon>
        <taxon>Gunneridae</taxon>
        <taxon>Pentapetalae</taxon>
        <taxon>rosids</taxon>
        <taxon>fabids</taxon>
        <taxon>Malpighiales</taxon>
        <taxon>Salicaceae</taxon>
        <taxon>Flacourtieae</taxon>
        <taxon>Dovyalis</taxon>
    </lineage>
</organism>
<dbReference type="EMBL" id="CAWUPB010001196">
    <property type="protein sequence ID" value="CAK7355689.1"/>
    <property type="molecule type" value="Genomic_DNA"/>
</dbReference>
<reference evidence="1 2" key="1">
    <citation type="submission" date="2024-01" db="EMBL/GenBank/DDBJ databases">
        <authorList>
            <person name="Waweru B."/>
        </authorList>
    </citation>
    <scope>NUCLEOTIDE SEQUENCE [LARGE SCALE GENOMIC DNA]</scope>
</reference>
<protein>
    <submittedName>
        <fullName evidence="1">Uncharacterized protein</fullName>
    </submittedName>
</protein>
<evidence type="ECO:0000313" key="1">
    <source>
        <dbReference type="EMBL" id="CAK7355689.1"/>
    </source>
</evidence>
<accession>A0AAV1SPZ7</accession>
<name>A0AAV1SPZ7_9ROSI</name>
<keyword evidence="2" id="KW-1185">Reference proteome</keyword>
<dbReference type="Proteomes" id="UP001314170">
    <property type="component" value="Unassembled WGS sequence"/>
</dbReference>
<proteinExistence type="predicted"/>
<gene>
    <name evidence="1" type="ORF">DCAF_LOCUS25949</name>
</gene>
<dbReference type="AlphaFoldDB" id="A0AAV1SPZ7"/>